<dbReference type="OrthoDB" id="9806785at2"/>
<dbReference type="AlphaFoldDB" id="A0A4R7JUU2"/>
<feature type="transmembrane region" description="Helical" evidence="5">
    <location>
        <begin position="233"/>
        <end position="255"/>
    </location>
</feature>
<evidence type="ECO:0000256" key="2">
    <source>
        <dbReference type="ARBA" id="ARBA00022692"/>
    </source>
</evidence>
<feature type="transmembrane region" description="Helical" evidence="5">
    <location>
        <begin position="96"/>
        <end position="118"/>
    </location>
</feature>
<evidence type="ECO:0000256" key="5">
    <source>
        <dbReference type="SAM" id="Phobius"/>
    </source>
</evidence>
<organism evidence="6 7">
    <name type="scientific">Halospina denitrificans</name>
    <dbReference type="NCBI Taxonomy" id="332522"/>
    <lineage>
        <taxon>Bacteria</taxon>
        <taxon>Pseudomonadati</taxon>
        <taxon>Pseudomonadota</taxon>
        <taxon>Gammaproteobacteria</taxon>
        <taxon>Halospina</taxon>
    </lineage>
</organism>
<evidence type="ECO:0000256" key="4">
    <source>
        <dbReference type="ARBA" id="ARBA00023136"/>
    </source>
</evidence>
<name>A0A4R7JUU2_9GAMM</name>
<protein>
    <submittedName>
        <fullName evidence="6">BASS family bile acid:Na+ symporter</fullName>
    </submittedName>
</protein>
<dbReference type="EMBL" id="SOAX01000003">
    <property type="protein sequence ID" value="TDT41704.1"/>
    <property type="molecule type" value="Genomic_DNA"/>
</dbReference>
<feature type="transmembrane region" description="Helical" evidence="5">
    <location>
        <begin position="138"/>
        <end position="157"/>
    </location>
</feature>
<dbReference type="InterPro" id="IPR004710">
    <property type="entry name" value="Bilac:Na_transpt"/>
</dbReference>
<evidence type="ECO:0000313" key="7">
    <source>
        <dbReference type="Proteomes" id="UP000295830"/>
    </source>
</evidence>
<dbReference type="PANTHER" id="PTHR10361">
    <property type="entry name" value="SODIUM-BILE ACID COTRANSPORTER"/>
    <property type="match status" value="1"/>
</dbReference>
<comment type="subcellular location">
    <subcellularLocation>
        <location evidence="1">Membrane</location>
        <topology evidence="1">Multi-pass membrane protein</topology>
    </subcellularLocation>
</comment>
<dbReference type="Gene3D" id="1.20.1530.20">
    <property type="match status" value="1"/>
</dbReference>
<keyword evidence="7" id="KW-1185">Reference proteome</keyword>
<evidence type="ECO:0000256" key="3">
    <source>
        <dbReference type="ARBA" id="ARBA00022989"/>
    </source>
</evidence>
<feature type="transmembrane region" description="Helical" evidence="5">
    <location>
        <begin position="69"/>
        <end position="89"/>
    </location>
</feature>
<dbReference type="Proteomes" id="UP000295830">
    <property type="component" value="Unassembled WGS sequence"/>
</dbReference>
<dbReference type="Pfam" id="PF01758">
    <property type="entry name" value="SBF"/>
    <property type="match status" value="1"/>
</dbReference>
<feature type="transmembrane region" description="Helical" evidence="5">
    <location>
        <begin position="261"/>
        <end position="280"/>
    </location>
</feature>
<evidence type="ECO:0000313" key="6">
    <source>
        <dbReference type="EMBL" id="TDT41704.1"/>
    </source>
</evidence>
<accession>A0A4R7JUU2</accession>
<keyword evidence="4 5" id="KW-0472">Membrane</keyword>
<dbReference type="PANTHER" id="PTHR10361:SF24">
    <property type="entry name" value="P3 PROTEIN"/>
    <property type="match status" value="1"/>
</dbReference>
<feature type="transmembrane region" description="Helical" evidence="5">
    <location>
        <begin position="6"/>
        <end position="28"/>
    </location>
</feature>
<feature type="transmembrane region" description="Helical" evidence="5">
    <location>
        <begin position="202"/>
        <end position="221"/>
    </location>
</feature>
<sequence>MQSSPLISIGLPVSLFIIMIGIGMTLTPRDFRQVAVYPKGIIVGTLAQILLMPALAFLLIPLFGLSPAIAVGLVIIAACPGGTTSNLFALMARGNVALSIVLTVVANLITIISLPLLANLALGMYMDASEDIYLPLDRTIGTLVLIVLLPIAIGMGLKSYFPEKAHRAEGAVSIFGGLVLAALVVIIVYGARDELGSLLTQAGPATVTLILLGIGVGLLAGRIAGLTQRESMAVAMELGIKNATIGLLITVNLLGSETMSIPSAVYGVLMFFFGFLLILLGRRIIPQPLKGH</sequence>
<dbReference type="InterPro" id="IPR038770">
    <property type="entry name" value="Na+/solute_symporter_sf"/>
</dbReference>
<dbReference type="GO" id="GO:0016020">
    <property type="term" value="C:membrane"/>
    <property type="evidence" value="ECO:0007669"/>
    <property type="project" value="UniProtKB-SubCell"/>
</dbReference>
<keyword evidence="2 5" id="KW-0812">Transmembrane</keyword>
<evidence type="ECO:0000256" key="1">
    <source>
        <dbReference type="ARBA" id="ARBA00004141"/>
    </source>
</evidence>
<feature type="transmembrane region" description="Helical" evidence="5">
    <location>
        <begin position="40"/>
        <end position="63"/>
    </location>
</feature>
<comment type="caution">
    <text evidence="6">The sequence shown here is derived from an EMBL/GenBank/DDBJ whole genome shotgun (WGS) entry which is preliminary data.</text>
</comment>
<dbReference type="RefSeq" id="WP_133736053.1">
    <property type="nucleotide sequence ID" value="NZ_SOAX01000003.1"/>
</dbReference>
<keyword evidence="3 5" id="KW-1133">Transmembrane helix</keyword>
<proteinExistence type="predicted"/>
<reference evidence="6 7" key="1">
    <citation type="submission" date="2019-03" db="EMBL/GenBank/DDBJ databases">
        <title>Genomic Encyclopedia of Type Strains, Phase IV (KMG-IV): sequencing the most valuable type-strain genomes for metagenomic binning, comparative biology and taxonomic classification.</title>
        <authorList>
            <person name="Goeker M."/>
        </authorList>
    </citation>
    <scope>NUCLEOTIDE SEQUENCE [LARGE SCALE GENOMIC DNA]</scope>
    <source>
        <strain evidence="6 7">DSM 15505</strain>
    </source>
</reference>
<gene>
    <name evidence="6" type="ORF">DES49_1806</name>
</gene>
<feature type="transmembrane region" description="Helical" evidence="5">
    <location>
        <begin position="169"/>
        <end position="190"/>
    </location>
</feature>
<dbReference type="InterPro" id="IPR002657">
    <property type="entry name" value="BilAc:Na_symport/Acr3"/>
</dbReference>